<dbReference type="EMBL" id="MPPL01000001">
    <property type="protein sequence ID" value="OKS85273.1"/>
    <property type="molecule type" value="Genomic_DNA"/>
</dbReference>
<keyword evidence="3 6" id="KW-0812">Transmembrane</keyword>
<dbReference type="Proteomes" id="UP000186720">
    <property type="component" value="Unassembled WGS sequence"/>
</dbReference>
<dbReference type="AlphaFoldDB" id="A0A1Q5ZU60"/>
<comment type="caution">
    <text evidence="7">The sequence shown here is derived from an EMBL/GenBank/DDBJ whole genome shotgun (WGS) entry which is preliminary data.</text>
</comment>
<evidence type="ECO:0000313" key="8">
    <source>
        <dbReference type="Proteomes" id="UP000186720"/>
    </source>
</evidence>
<evidence type="ECO:0000256" key="4">
    <source>
        <dbReference type="ARBA" id="ARBA00022989"/>
    </source>
</evidence>
<accession>A0A1Q5ZU60</accession>
<dbReference type="PANTHER" id="PTHR43702">
    <property type="entry name" value="L-FUCOSE-PROTON SYMPORTER"/>
    <property type="match status" value="1"/>
</dbReference>
<feature type="transmembrane region" description="Helical" evidence="6">
    <location>
        <begin position="12"/>
        <end position="35"/>
    </location>
</feature>
<feature type="transmembrane region" description="Helical" evidence="6">
    <location>
        <begin position="157"/>
        <end position="176"/>
    </location>
</feature>
<protein>
    <submittedName>
        <fullName evidence="7">Glucose/galactose transporter</fullName>
    </submittedName>
</protein>
<proteinExistence type="predicted"/>
<keyword evidence="5 6" id="KW-0472">Membrane</keyword>
<organism evidence="7 8">
    <name type="scientific">Mucilaginibacter polytrichastri</name>
    <dbReference type="NCBI Taxonomy" id="1302689"/>
    <lineage>
        <taxon>Bacteria</taxon>
        <taxon>Pseudomonadati</taxon>
        <taxon>Bacteroidota</taxon>
        <taxon>Sphingobacteriia</taxon>
        <taxon>Sphingobacteriales</taxon>
        <taxon>Sphingobacteriaceae</taxon>
        <taxon>Mucilaginibacter</taxon>
    </lineage>
</organism>
<keyword evidence="2" id="KW-1003">Cell membrane</keyword>
<feature type="transmembrane region" description="Helical" evidence="6">
    <location>
        <begin position="82"/>
        <end position="103"/>
    </location>
</feature>
<reference evidence="7 8" key="1">
    <citation type="submission" date="2016-11" db="EMBL/GenBank/DDBJ databases">
        <title>Whole Genome Sequencing of Mucilaginibacter polytrichastri RG4-7(T) isolated from the moss sample.</title>
        <authorList>
            <person name="Li Y."/>
        </authorList>
    </citation>
    <scope>NUCLEOTIDE SEQUENCE [LARGE SCALE GENOMIC DNA]</scope>
    <source>
        <strain evidence="7 8">RG4-7</strain>
    </source>
</reference>
<dbReference type="CDD" id="cd17394">
    <property type="entry name" value="MFS_FucP_like"/>
    <property type="match status" value="1"/>
</dbReference>
<dbReference type="STRING" id="1302689.RG47T_0717"/>
<keyword evidence="8" id="KW-1185">Reference proteome</keyword>
<dbReference type="InterPro" id="IPR050375">
    <property type="entry name" value="MFS_TsgA-like"/>
</dbReference>
<dbReference type="Pfam" id="PF07690">
    <property type="entry name" value="MFS_1"/>
    <property type="match status" value="1"/>
</dbReference>
<feature type="transmembrane region" description="Helical" evidence="6">
    <location>
        <begin position="109"/>
        <end position="136"/>
    </location>
</feature>
<dbReference type="RefSeq" id="WP_074488138.1">
    <property type="nucleotide sequence ID" value="NZ_FPAM01000001.1"/>
</dbReference>
<dbReference type="InterPro" id="IPR011701">
    <property type="entry name" value="MFS"/>
</dbReference>
<dbReference type="SUPFAM" id="SSF103473">
    <property type="entry name" value="MFS general substrate transporter"/>
    <property type="match status" value="1"/>
</dbReference>
<evidence type="ECO:0000256" key="5">
    <source>
        <dbReference type="ARBA" id="ARBA00023136"/>
    </source>
</evidence>
<dbReference type="InterPro" id="IPR036259">
    <property type="entry name" value="MFS_trans_sf"/>
</dbReference>
<name>A0A1Q5ZU60_9SPHI</name>
<feature type="transmembrane region" description="Helical" evidence="6">
    <location>
        <begin position="188"/>
        <end position="209"/>
    </location>
</feature>
<comment type="subcellular location">
    <subcellularLocation>
        <location evidence="1">Cell inner membrane</location>
        <topology evidence="1">Multi-pass membrane protein</topology>
    </subcellularLocation>
</comment>
<feature type="transmembrane region" description="Helical" evidence="6">
    <location>
        <begin position="372"/>
        <end position="396"/>
    </location>
</feature>
<sequence length="470" mass="50598">MSTVNSKAKSYVLPLITLTSLFFMWGFITCMNDVLIPHLKNLFQLSYLQAMLVQFCFFGAYFIGSLIYFIISYYNGDPINKIGYKSGILLGLVISALGCALFYPAAAYAAYGLFLGALFVLGLGFTLLQISANAYVSLLGPEDSASSRLNLTQAFNALGTTIAPVLGGYLILEFFAKDGVVTAESTQIPYLIFAGLFILLGVIIFFVKLPEFTSEAIESKGLGALKFTNLKLGVLGIFFYVGGEVAIGSFIVSFLKQHDIAGFTESVSKNYLALYWGGAMIGRFLGAISLNKGIGAGKKLIYMVLTAVAVFLVILSIVDLTFSQISYFLVFIVLNLLGFMVGKSSPGRTLALFAAVNVLLLVITIFTGGHIAMWTILAIGLFNSIMYSNIYTLAIAGLGKYTSQGSSLLVMAILGGAVIPVIQGAVADVMGIQKALFLPALCYVYIVYFGYYCWKNLGHIELDAPAKGGH</sequence>
<feature type="transmembrane region" description="Helical" evidence="6">
    <location>
        <begin position="230"/>
        <end position="251"/>
    </location>
</feature>
<feature type="transmembrane region" description="Helical" evidence="6">
    <location>
        <begin position="324"/>
        <end position="342"/>
    </location>
</feature>
<dbReference type="Gene3D" id="1.20.1250.20">
    <property type="entry name" value="MFS general substrate transporter like domains"/>
    <property type="match status" value="2"/>
</dbReference>
<evidence type="ECO:0000256" key="2">
    <source>
        <dbReference type="ARBA" id="ARBA00022475"/>
    </source>
</evidence>
<dbReference type="GO" id="GO:0005886">
    <property type="term" value="C:plasma membrane"/>
    <property type="evidence" value="ECO:0007669"/>
    <property type="project" value="UniProtKB-SubCell"/>
</dbReference>
<evidence type="ECO:0000256" key="1">
    <source>
        <dbReference type="ARBA" id="ARBA00004429"/>
    </source>
</evidence>
<feature type="transmembrane region" description="Helical" evidence="6">
    <location>
        <begin position="300"/>
        <end position="318"/>
    </location>
</feature>
<feature type="transmembrane region" description="Helical" evidence="6">
    <location>
        <begin position="436"/>
        <end position="454"/>
    </location>
</feature>
<feature type="transmembrane region" description="Helical" evidence="6">
    <location>
        <begin position="349"/>
        <end position="366"/>
    </location>
</feature>
<feature type="transmembrane region" description="Helical" evidence="6">
    <location>
        <begin position="408"/>
        <end position="430"/>
    </location>
</feature>
<evidence type="ECO:0000256" key="3">
    <source>
        <dbReference type="ARBA" id="ARBA00022692"/>
    </source>
</evidence>
<dbReference type="PANTHER" id="PTHR43702:SF3">
    <property type="entry name" value="PROTEIN TSGA"/>
    <property type="match status" value="1"/>
</dbReference>
<feature type="transmembrane region" description="Helical" evidence="6">
    <location>
        <begin position="271"/>
        <end position="288"/>
    </location>
</feature>
<evidence type="ECO:0000313" key="7">
    <source>
        <dbReference type="EMBL" id="OKS85273.1"/>
    </source>
</evidence>
<gene>
    <name evidence="7" type="ORF">RG47T_0717</name>
</gene>
<evidence type="ECO:0000256" key="6">
    <source>
        <dbReference type="SAM" id="Phobius"/>
    </source>
</evidence>
<keyword evidence="4 6" id="KW-1133">Transmembrane helix</keyword>
<dbReference type="GO" id="GO:0022857">
    <property type="term" value="F:transmembrane transporter activity"/>
    <property type="evidence" value="ECO:0007669"/>
    <property type="project" value="InterPro"/>
</dbReference>
<feature type="transmembrane region" description="Helical" evidence="6">
    <location>
        <begin position="47"/>
        <end position="70"/>
    </location>
</feature>